<reference evidence="1 2" key="1">
    <citation type="journal article" date="2023" name="bioRxiv">
        <title>Conserved and derived expression patterns and positive selection on dental genes reveal complex evolutionary context of ever-growing rodent molars.</title>
        <authorList>
            <person name="Calamari Z.T."/>
            <person name="Song A."/>
            <person name="Cohen E."/>
            <person name="Akter M."/>
            <person name="Roy R.D."/>
            <person name="Hallikas O."/>
            <person name="Christensen M.M."/>
            <person name="Li P."/>
            <person name="Marangoni P."/>
            <person name="Jernvall J."/>
            <person name="Klein O.D."/>
        </authorList>
    </citation>
    <scope>NUCLEOTIDE SEQUENCE [LARGE SCALE GENOMIC DNA]</scope>
    <source>
        <strain evidence="1">V071</strain>
    </source>
</reference>
<proteinExistence type="predicted"/>
<dbReference type="EMBL" id="JBBHLL010000296">
    <property type="protein sequence ID" value="KAK7806647.1"/>
    <property type="molecule type" value="Genomic_DNA"/>
</dbReference>
<dbReference type="Proteomes" id="UP001488838">
    <property type="component" value="Unassembled WGS sequence"/>
</dbReference>
<evidence type="ECO:0000313" key="1">
    <source>
        <dbReference type="EMBL" id="KAK7806647.1"/>
    </source>
</evidence>
<comment type="caution">
    <text evidence="1">The sequence shown here is derived from an EMBL/GenBank/DDBJ whole genome shotgun (WGS) entry which is preliminary data.</text>
</comment>
<organism evidence="1 2">
    <name type="scientific">Myodes glareolus</name>
    <name type="common">Bank vole</name>
    <name type="synonym">Clethrionomys glareolus</name>
    <dbReference type="NCBI Taxonomy" id="447135"/>
    <lineage>
        <taxon>Eukaryota</taxon>
        <taxon>Metazoa</taxon>
        <taxon>Chordata</taxon>
        <taxon>Craniata</taxon>
        <taxon>Vertebrata</taxon>
        <taxon>Euteleostomi</taxon>
        <taxon>Mammalia</taxon>
        <taxon>Eutheria</taxon>
        <taxon>Euarchontoglires</taxon>
        <taxon>Glires</taxon>
        <taxon>Rodentia</taxon>
        <taxon>Myomorpha</taxon>
        <taxon>Muroidea</taxon>
        <taxon>Cricetidae</taxon>
        <taxon>Arvicolinae</taxon>
        <taxon>Myodes</taxon>
    </lineage>
</organism>
<keyword evidence="2" id="KW-1185">Reference proteome</keyword>
<gene>
    <name evidence="1" type="ORF">U0070_009872</name>
</gene>
<feature type="non-terminal residue" evidence="1">
    <location>
        <position position="124"/>
    </location>
</feature>
<protein>
    <submittedName>
        <fullName evidence="1">Uncharacterized protein</fullName>
    </submittedName>
</protein>
<sequence>QSITGILRYVRCGTVICQGLRVVHPGKPGALCAECLSTSSGSELFEDILVIAVCFSLGPVGSMAMSRSQASRCRKKKLVARTVRREGLSLGHGWWTFLEIHIETLSSAGSWWRIEASLQRIVHF</sequence>
<dbReference type="AlphaFoldDB" id="A0AAW0HXA5"/>
<feature type="non-terminal residue" evidence="1">
    <location>
        <position position="1"/>
    </location>
</feature>
<evidence type="ECO:0000313" key="2">
    <source>
        <dbReference type="Proteomes" id="UP001488838"/>
    </source>
</evidence>
<accession>A0AAW0HXA5</accession>
<name>A0AAW0HXA5_MYOGA</name>